<evidence type="ECO:0000313" key="3">
    <source>
        <dbReference type="Proteomes" id="UP000000763"/>
    </source>
</evidence>
<gene>
    <name evidence="2" type="primary">P0541H01.5</name>
</gene>
<accession>Q5VS24</accession>
<name>Q5VS24_ORYSJ</name>
<evidence type="ECO:0000313" key="2">
    <source>
        <dbReference type="EMBL" id="BAD67751.1"/>
    </source>
</evidence>
<reference evidence="3" key="1">
    <citation type="journal article" date="2005" name="Nature">
        <title>The map-based sequence of the rice genome.</title>
        <authorList>
            <consortium name="International rice genome sequencing project (IRGSP)"/>
            <person name="Matsumoto T."/>
            <person name="Wu J."/>
            <person name="Kanamori H."/>
            <person name="Katayose Y."/>
            <person name="Fujisawa M."/>
            <person name="Namiki N."/>
            <person name="Mizuno H."/>
            <person name="Yamamoto K."/>
            <person name="Antonio B.A."/>
            <person name="Baba T."/>
            <person name="Sakata K."/>
            <person name="Nagamura Y."/>
            <person name="Aoki H."/>
            <person name="Arikawa K."/>
            <person name="Arita K."/>
            <person name="Bito T."/>
            <person name="Chiden Y."/>
            <person name="Fujitsuka N."/>
            <person name="Fukunaka R."/>
            <person name="Hamada M."/>
            <person name="Harada C."/>
            <person name="Hayashi A."/>
            <person name="Hijishita S."/>
            <person name="Honda M."/>
            <person name="Hosokawa S."/>
            <person name="Ichikawa Y."/>
            <person name="Idonuma A."/>
            <person name="Iijima M."/>
            <person name="Ikeda M."/>
            <person name="Ikeno M."/>
            <person name="Ito K."/>
            <person name="Ito S."/>
            <person name="Ito T."/>
            <person name="Ito Y."/>
            <person name="Ito Y."/>
            <person name="Iwabuchi A."/>
            <person name="Kamiya K."/>
            <person name="Karasawa W."/>
            <person name="Kurita K."/>
            <person name="Katagiri S."/>
            <person name="Kikuta A."/>
            <person name="Kobayashi H."/>
            <person name="Kobayashi N."/>
            <person name="Machita K."/>
            <person name="Maehara T."/>
            <person name="Masukawa M."/>
            <person name="Mizubayashi T."/>
            <person name="Mukai Y."/>
            <person name="Nagasaki H."/>
            <person name="Nagata Y."/>
            <person name="Naito S."/>
            <person name="Nakashima M."/>
            <person name="Nakama Y."/>
            <person name="Nakamichi Y."/>
            <person name="Nakamura M."/>
            <person name="Meguro A."/>
            <person name="Negishi M."/>
            <person name="Ohta I."/>
            <person name="Ohta T."/>
            <person name="Okamoto M."/>
            <person name="Ono N."/>
            <person name="Saji S."/>
            <person name="Sakaguchi M."/>
            <person name="Sakai K."/>
            <person name="Shibata M."/>
            <person name="Shimokawa T."/>
            <person name="Song J."/>
            <person name="Takazaki Y."/>
            <person name="Terasawa K."/>
            <person name="Tsugane M."/>
            <person name="Tsuji K."/>
            <person name="Ueda S."/>
            <person name="Waki K."/>
            <person name="Yamagata H."/>
            <person name="Yamamoto M."/>
            <person name="Yamamoto S."/>
            <person name="Yamane H."/>
            <person name="Yoshiki S."/>
            <person name="Yoshihara R."/>
            <person name="Yukawa K."/>
            <person name="Zhong H."/>
            <person name="Yano M."/>
            <person name="Yuan Q."/>
            <person name="Ouyang S."/>
            <person name="Liu J."/>
            <person name="Jones K.M."/>
            <person name="Gansberger K."/>
            <person name="Moffat K."/>
            <person name="Hill J."/>
            <person name="Bera J."/>
            <person name="Fadrosh D."/>
            <person name="Jin S."/>
            <person name="Johri S."/>
            <person name="Kim M."/>
            <person name="Overton L."/>
            <person name="Reardon M."/>
            <person name="Tsitrin T."/>
            <person name="Vuong H."/>
            <person name="Weaver B."/>
            <person name="Ciecko A."/>
            <person name="Tallon L."/>
            <person name="Jackson J."/>
            <person name="Pai G."/>
            <person name="Aken S.V."/>
            <person name="Utterback T."/>
            <person name="Reidmuller S."/>
            <person name="Feldblyum T."/>
            <person name="Hsiao J."/>
            <person name="Zismann V."/>
            <person name="Iobst S."/>
            <person name="de Vazeille A.R."/>
            <person name="Buell C.R."/>
            <person name="Ying K."/>
            <person name="Li Y."/>
            <person name="Lu T."/>
            <person name="Huang Y."/>
            <person name="Zhao Q."/>
            <person name="Feng Q."/>
            <person name="Zhang L."/>
            <person name="Zhu J."/>
            <person name="Weng Q."/>
            <person name="Mu J."/>
            <person name="Lu Y."/>
            <person name="Fan D."/>
            <person name="Liu Y."/>
            <person name="Guan J."/>
            <person name="Zhang Y."/>
            <person name="Yu S."/>
            <person name="Liu X."/>
            <person name="Zhang Y."/>
            <person name="Hong G."/>
            <person name="Han B."/>
            <person name="Choisne N."/>
            <person name="Demange N."/>
            <person name="Orjeda G."/>
            <person name="Samain S."/>
            <person name="Cattolico L."/>
            <person name="Pelletier E."/>
            <person name="Couloux A."/>
            <person name="Segurens B."/>
            <person name="Wincker P."/>
            <person name="D'Hont A."/>
            <person name="Scarpelli C."/>
            <person name="Weissenbach J."/>
            <person name="Salanoubat M."/>
            <person name="Quetier F."/>
            <person name="Yu Y."/>
            <person name="Kim H.R."/>
            <person name="Rambo T."/>
            <person name="Currie J."/>
            <person name="Collura K."/>
            <person name="Luo M."/>
            <person name="Yang T."/>
            <person name="Ammiraju J.S.S."/>
            <person name="Engler F."/>
            <person name="Soderlund C."/>
            <person name="Wing R.A."/>
            <person name="Palmer L.E."/>
            <person name="de la Bastide M."/>
            <person name="Spiegel L."/>
            <person name="Nascimento L."/>
            <person name="Zutavern T."/>
            <person name="O'Shaughnessy A."/>
            <person name="Dike S."/>
            <person name="Dedhia N."/>
            <person name="Preston R."/>
            <person name="Balija V."/>
            <person name="McCombie W.R."/>
            <person name="Chow T."/>
            <person name="Chen H."/>
            <person name="Chung M."/>
            <person name="Chen C."/>
            <person name="Shaw J."/>
            <person name="Wu H."/>
            <person name="Hsiao K."/>
            <person name="Chao Y."/>
            <person name="Chu M."/>
            <person name="Cheng C."/>
            <person name="Hour A."/>
            <person name="Lee P."/>
            <person name="Lin S."/>
            <person name="Lin Y."/>
            <person name="Liou J."/>
            <person name="Liu S."/>
            <person name="Hsing Y."/>
            <person name="Raghuvanshi S."/>
            <person name="Mohanty A."/>
            <person name="Bharti A.K."/>
            <person name="Gaur A."/>
            <person name="Gupta V."/>
            <person name="Kumar D."/>
            <person name="Ravi V."/>
            <person name="Vij S."/>
            <person name="Kapur A."/>
            <person name="Khurana P."/>
            <person name="Khurana P."/>
            <person name="Khurana J.P."/>
            <person name="Tyagi A.K."/>
            <person name="Gaikwad K."/>
            <person name="Singh A."/>
            <person name="Dalal V."/>
            <person name="Srivastava S."/>
            <person name="Dixit A."/>
            <person name="Pal A.K."/>
            <person name="Ghazi I.A."/>
            <person name="Yadav M."/>
            <person name="Pandit A."/>
            <person name="Bhargava A."/>
            <person name="Sureshbabu K."/>
            <person name="Batra K."/>
            <person name="Sharma T.R."/>
            <person name="Mohapatra T."/>
            <person name="Singh N.K."/>
            <person name="Messing J."/>
            <person name="Nelson A.B."/>
            <person name="Fuks G."/>
            <person name="Kavchok S."/>
            <person name="Keizer G."/>
            <person name="Linton E."/>
            <person name="Llaca V."/>
            <person name="Song R."/>
            <person name="Tanyolac B."/>
            <person name="Young S."/>
            <person name="Ho-Il K."/>
            <person name="Hahn J.H."/>
            <person name="Sangsakoo G."/>
            <person name="Vanavichit A."/>
            <person name="de Mattos Luiz.A.T."/>
            <person name="Zimmer P.D."/>
            <person name="Malone G."/>
            <person name="Dellagostin O."/>
            <person name="de Oliveira A.C."/>
            <person name="Bevan M."/>
            <person name="Bancroft I."/>
            <person name="Minx P."/>
            <person name="Cordum H."/>
            <person name="Wilson R."/>
            <person name="Cheng Z."/>
            <person name="Jin W."/>
            <person name="Jiang J."/>
            <person name="Leong S.A."/>
            <person name="Iwama H."/>
            <person name="Gojobori T."/>
            <person name="Itoh T."/>
            <person name="Niimura Y."/>
            <person name="Fujii Y."/>
            <person name="Habara T."/>
            <person name="Sakai H."/>
            <person name="Sato Y."/>
            <person name="Wilson G."/>
            <person name="Kumar K."/>
            <person name="McCouch S."/>
            <person name="Juretic N."/>
            <person name="Hoen D."/>
            <person name="Wright S."/>
            <person name="Bruskiewich R."/>
            <person name="Bureau T."/>
            <person name="Miyao A."/>
            <person name="Hirochika H."/>
            <person name="Nishikawa T."/>
            <person name="Kadowaki K."/>
            <person name="Sugiura M."/>
            <person name="Burr B."/>
            <person name="Sasaki T."/>
        </authorList>
    </citation>
    <scope>NUCLEOTIDE SEQUENCE [LARGE SCALE GENOMIC DNA]</scope>
    <source>
        <strain evidence="3">cv. Nipponbare</strain>
    </source>
</reference>
<feature type="compositionally biased region" description="Low complexity" evidence="1">
    <location>
        <begin position="40"/>
        <end position="52"/>
    </location>
</feature>
<evidence type="ECO:0000256" key="1">
    <source>
        <dbReference type="SAM" id="MobiDB-lite"/>
    </source>
</evidence>
<organism evidence="2 3">
    <name type="scientific">Oryza sativa subsp. japonica</name>
    <name type="common">Rice</name>
    <dbReference type="NCBI Taxonomy" id="39947"/>
    <lineage>
        <taxon>Eukaryota</taxon>
        <taxon>Viridiplantae</taxon>
        <taxon>Streptophyta</taxon>
        <taxon>Embryophyta</taxon>
        <taxon>Tracheophyta</taxon>
        <taxon>Spermatophyta</taxon>
        <taxon>Magnoliopsida</taxon>
        <taxon>Liliopsida</taxon>
        <taxon>Poales</taxon>
        <taxon>Poaceae</taxon>
        <taxon>BOP clade</taxon>
        <taxon>Oryzoideae</taxon>
        <taxon>Oryzeae</taxon>
        <taxon>Oryzinae</taxon>
        <taxon>Oryza</taxon>
        <taxon>Oryza sativa</taxon>
    </lineage>
</organism>
<dbReference type="Proteomes" id="UP000000763">
    <property type="component" value="Chromosome 6"/>
</dbReference>
<sequence length="52" mass="5844">MVNPRLLTREQPQHAGQNVNRLTQEQVAAMFLPNPTIADPTQPLPTQQAQPR</sequence>
<protein>
    <submittedName>
        <fullName evidence="2">Uncharacterized protein</fullName>
    </submittedName>
</protein>
<proteinExistence type="predicted"/>
<feature type="region of interest" description="Disordered" evidence="1">
    <location>
        <begin position="33"/>
        <end position="52"/>
    </location>
</feature>
<dbReference type="AlphaFoldDB" id="Q5VS24"/>
<dbReference type="EMBL" id="AP001389">
    <property type="protein sequence ID" value="BAD67751.1"/>
    <property type="molecule type" value="Genomic_DNA"/>
</dbReference>
<reference evidence="3" key="2">
    <citation type="journal article" date="2008" name="Nucleic Acids Res.">
        <title>The rice annotation project database (RAP-DB): 2008 update.</title>
        <authorList>
            <consortium name="The rice annotation project (RAP)"/>
        </authorList>
    </citation>
    <scope>GENOME REANNOTATION</scope>
    <source>
        <strain evidence="3">cv. Nipponbare</strain>
    </source>
</reference>